<dbReference type="GO" id="GO:0031640">
    <property type="term" value="P:killing of cells of another organism"/>
    <property type="evidence" value="ECO:0007669"/>
    <property type="project" value="UniProtKB-KW"/>
</dbReference>
<keyword evidence="4" id="KW-0472">Membrane</keyword>
<keyword evidence="1" id="KW-0929">Antimicrobial</keyword>
<keyword evidence="4" id="KW-0812">Transmembrane</keyword>
<evidence type="ECO:0000256" key="3">
    <source>
        <dbReference type="ARBA" id="ARBA00023048"/>
    </source>
</evidence>
<dbReference type="NCBIfam" id="TIGR01847">
    <property type="entry name" value="bacteriocin_sig"/>
    <property type="match status" value="1"/>
</dbReference>
<evidence type="ECO:0000256" key="4">
    <source>
        <dbReference type="SAM" id="Phobius"/>
    </source>
</evidence>
<organism evidence="5 6">
    <name type="scientific">Lacticaseibacillus paracasei subsp. paracasei 8700:2</name>
    <dbReference type="NCBI Taxonomy" id="537973"/>
    <lineage>
        <taxon>Bacteria</taxon>
        <taxon>Bacillati</taxon>
        <taxon>Bacillota</taxon>
        <taxon>Bacilli</taxon>
        <taxon>Lactobacillales</taxon>
        <taxon>Lactobacillaceae</taxon>
        <taxon>Lacticaseibacillus</taxon>
    </lineage>
</organism>
<keyword evidence="2" id="KW-0044">Antibiotic</keyword>
<sequence>MYTMTNLKDKELSQITGGFAFVIPVAAILGFLASDAWSHADEIAGGATSGWSLADKSHSL</sequence>
<gene>
    <name evidence="5" type="ORF">LBPG_02303</name>
</gene>
<evidence type="ECO:0008006" key="7">
    <source>
        <dbReference type="Google" id="ProtNLM"/>
    </source>
</evidence>
<evidence type="ECO:0000256" key="1">
    <source>
        <dbReference type="ARBA" id="ARBA00022529"/>
    </source>
</evidence>
<accession>A0A826HU92</accession>
<dbReference type="AlphaFoldDB" id="A0A826HU92"/>
<proteinExistence type="predicted"/>
<keyword evidence="4" id="KW-1133">Transmembrane helix</keyword>
<dbReference type="KEGG" id="lpi:LBPG_02303"/>
<dbReference type="Proteomes" id="UP000015927">
    <property type="component" value="Chromosome"/>
</dbReference>
<name>A0A826HU92_LACPA</name>
<feature type="transmembrane region" description="Helical" evidence="4">
    <location>
        <begin position="12"/>
        <end position="33"/>
    </location>
</feature>
<dbReference type="EMBL" id="CP002391">
    <property type="protein sequence ID" value="EEQ66854.1"/>
    <property type="molecule type" value="Genomic_DNA"/>
</dbReference>
<evidence type="ECO:0000313" key="5">
    <source>
        <dbReference type="EMBL" id="EEQ66854.1"/>
    </source>
</evidence>
<evidence type="ECO:0000256" key="2">
    <source>
        <dbReference type="ARBA" id="ARBA00023022"/>
    </source>
</evidence>
<dbReference type="InterPro" id="IPR010133">
    <property type="entry name" value="Bacteriocin_signal_seq"/>
</dbReference>
<dbReference type="GO" id="GO:0042742">
    <property type="term" value="P:defense response to bacterium"/>
    <property type="evidence" value="ECO:0007669"/>
    <property type="project" value="UniProtKB-KW"/>
</dbReference>
<reference evidence="5 6" key="1">
    <citation type="submission" date="2010-12" db="EMBL/GenBank/DDBJ databases">
        <title>The Genome Sequence of Lactobacillus paracasei subsp. paracasei strain 8700:2.</title>
        <authorList>
            <consortium name="The Broad Institute Genome Sequencing Platform"/>
            <person name="Ward D."/>
            <person name="Earl A."/>
            <person name="Feldgarden M."/>
            <person name="Young S.K."/>
            <person name="Gargeya S."/>
            <person name="Zeng Q."/>
            <person name="Alvarado L."/>
            <person name="Berlin A."/>
            <person name="Bochicchio J."/>
            <person name="Chapman S.B."/>
            <person name="Chen Z."/>
            <person name="Freedman E."/>
            <person name="Gellesch M."/>
            <person name="Goldberg J."/>
            <person name="Griggs A."/>
            <person name="Gujja S."/>
            <person name="Heilman E."/>
            <person name="Heiman D."/>
            <person name="Howarth C."/>
            <person name="Mehta T."/>
            <person name="Neiman D."/>
            <person name="Pearson M."/>
            <person name="Roberts A."/>
            <person name="Saif S."/>
            <person name="Shea T."/>
            <person name="Shenoy N."/>
            <person name="Sisk P."/>
            <person name="Stolte C."/>
            <person name="Sykes S."/>
            <person name="White J."/>
            <person name="Yandava C."/>
            <person name="Saulnier D."/>
            <person name="Haas B."/>
            <person name="Nusbaum C."/>
            <person name="Birren B."/>
        </authorList>
    </citation>
    <scope>NUCLEOTIDE SEQUENCE [LARGE SCALE GENOMIC DNA]</scope>
    <source>
        <strain evidence="5 6">8700:2</strain>
    </source>
</reference>
<protein>
    <recommendedName>
        <fullName evidence="7">Bacteriocin</fullName>
    </recommendedName>
</protein>
<evidence type="ECO:0000313" key="6">
    <source>
        <dbReference type="Proteomes" id="UP000015927"/>
    </source>
</evidence>
<keyword evidence="3" id="KW-0078">Bacteriocin</keyword>